<dbReference type="SMART" id="SM00632">
    <property type="entry name" value="Aamy_C"/>
    <property type="match status" value="1"/>
</dbReference>
<dbReference type="PRINTS" id="PR00110">
    <property type="entry name" value="ALPHAAMYLASE"/>
</dbReference>
<evidence type="ECO:0000256" key="6">
    <source>
        <dbReference type="ARBA" id="ARBA00022723"/>
    </source>
</evidence>
<dbReference type="Pfam" id="PF00686">
    <property type="entry name" value="CBM_20"/>
    <property type="match status" value="1"/>
</dbReference>
<keyword evidence="17" id="KW-1185">Reference proteome</keyword>
<dbReference type="Gene3D" id="3.20.20.80">
    <property type="entry name" value="Glycosidases"/>
    <property type="match status" value="1"/>
</dbReference>
<protein>
    <recommendedName>
        <fullName evidence="5 12">Alpha-amylase</fullName>
        <ecNumber evidence="4 12">3.2.1.1</ecNumber>
    </recommendedName>
</protein>
<evidence type="ECO:0000313" key="16">
    <source>
        <dbReference type="EMBL" id="MBB5996829.1"/>
    </source>
</evidence>
<dbReference type="GO" id="GO:0004556">
    <property type="term" value="F:alpha-amylase activity"/>
    <property type="evidence" value="ECO:0007669"/>
    <property type="project" value="UniProtKB-UniRule"/>
</dbReference>
<dbReference type="InterPro" id="IPR013784">
    <property type="entry name" value="Carb-bd-like_fold"/>
</dbReference>
<dbReference type="Proteomes" id="UP000578077">
    <property type="component" value="Unassembled WGS sequence"/>
</dbReference>
<evidence type="ECO:0000256" key="7">
    <source>
        <dbReference type="ARBA" id="ARBA00022801"/>
    </source>
</evidence>
<dbReference type="Pfam" id="PF00128">
    <property type="entry name" value="Alpha-amylase"/>
    <property type="match status" value="1"/>
</dbReference>
<dbReference type="SUPFAM" id="SSF51011">
    <property type="entry name" value="Glycosyl hydrolase domain"/>
    <property type="match status" value="1"/>
</dbReference>
<dbReference type="PROSITE" id="PS51166">
    <property type="entry name" value="CBM20"/>
    <property type="match status" value="1"/>
</dbReference>
<feature type="region of interest" description="Disordered" evidence="13">
    <location>
        <begin position="359"/>
        <end position="387"/>
    </location>
</feature>
<dbReference type="EMBL" id="JACHLY010000001">
    <property type="protein sequence ID" value="MBB5996829.1"/>
    <property type="molecule type" value="Genomic_DNA"/>
</dbReference>
<dbReference type="CDD" id="cd11317">
    <property type="entry name" value="AmyAc_bac_euk_AmyA"/>
    <property type="match status" value="1"/>
</dbReference>
<evidence type="ECO:0000256" key="9">
    <source>
        <dbReference type="ARBA" id="ARBA00023277"/>
    </source>
</evidence>
<dbReference type="EC" id="3.2.1.1" evidence="4 12"/>
<keyword evidence="14" id="KW-0732">Signal</keyword>
<evidence type="ECO:0000256" key="2">
    <source>
        <dbReference type="ARBA" id="ARBA00001913"/>
    </source>
</evidence>
<feature type="domain" description="CBM20" evidence="15">
    <location>
        <begin position="522"/>
        <end position="627"/>
    </location>
</feature>
<dbReference type="InterPro" id="IPR013783">
    <property type="entry name" value="Ig-like_fold"/>
</dbReference>
<organism evidence="16 17">
    <name type="scientific">Streptomonospora salina</name>
    <dbReference type="NCBI Taxonomy" id="104205"/>
    <lineage>
        <taxon>Bacteria</taxon>
        <taxon>Bacillati</taxon>
        <taxon>Actinomycetota</taxon>
        <taxon>Actinomycetes</taxon>
        <taxon>Streptosporangiales</taxon>
        <taxon>Nocardiopsidaceae</taxon>
        <taxon>Streptomonospora</taxon>
    </lineage>
</organism>
<dbReference type="InterPro" id="IPR017853">
    <property type="entry name" value="GH"/>
</dbReference>
<dbReference type="InterPro" id="IPR013780">
    <property type="entry name" value="Glyco_hydro_b"/>
</dbReference>
<evidence type="ECO:0000256" key="4">
    <source>
        <dbReference type="ARBA" id="ARBA00012595"/>
    </source>
</evidence>
<dbReference type="InterPro" id="IPR006048">
    <property type="entry name" value="A-amylase/branching_C"/>
</dbReference>
<evidence type="ECO:0000256" key="1">
    <source>
        <dbReference type="ARBA" id="ARBA00000548"/>
    </source>
</evidence>
<dbReference type="InterPro" id="IPR031319">
    <property type="entry name" value="A-amylase_C"/>
</dbReference>
<evidence type="ECO:0000256" key="3">
    <source>
        <dbReference type="ARBA" id="ARBA00008061"/>
    </source>
</evidence>
<dbReference type="SUPFAM" id="SSF51445">
    <property type="entry name" value="(Trans)glycosidases"/>
    <property type="match status" value="1"/>
</dbReference>
<sequence>MKQIRRLGAAAACAALAATGAAVSTAPAAAEPAPAQTAASTTADAGDGPIVHLFQWRWESVAQECAETLGPNGYGAVQVSPPQEHVVLEGEDYPWWQDYQPVSYSLDNTRRGTRDEFASMVRSCRDAGVKIYVDAIVNHMTGTGSAGSGPGSDGSTYQKYSYPHVPYGDGDFGDCRSDIANWSDPEEVQNCELVSLSDLDTGSEHVRDTVAGYLNDLVDLGVAGFRIDAAKHVPAGDLEAILSRVDEVPEFGGRPYVFHEVLEGGGPESIRPPGYTHLGDVTDMGYHSRVGAQIRDGQLAGVLDTVGGGMAVDSDQAVVFIDNHDTQRSDSSISHQRMGERHTLAQALTLAQPYGTPKVMSSYRFDSDAQGPPSTGAEDGNPAGAITAPTECGADGWYCEHRGLNAMPTFTTAVGDAPLTERAEDGQERIAFDRGERGFAAFNATGSEWTLSAPTALPDGSYCDVANGTVGAEGACGSGAYEVSGGEVHVTVPADGAVALHTGALCTGGGDCGGGTEPPPGGDECSDATAAFSVQAETWYGQDVRVVGSVPELGSWDPAQGVRLSTDEAGYPTWTGSVDLSEGSAFEYKLVKVAPDGTVEWESGADRSAELDSPGGDCLQGFTADWR</sequence>
<accession>A0A841E697</accession>
<dbReference type="Pfam" id="PF02806">
    <property type="entry name" value="Alpha-amylase_C"/>
    <property type="match status" value="1"/>
</dbReference>
<keyword evidence="10 12" id="KW-0326">Glycosidase</keyword>
<evidence type="ECO:0000256" key="8">
    <source>
        <dbReference type="ARBA" id="ARBA00022837"/>
    </source>
</evidence>
<dbReference type="SMART" id="SM01065">
    <property type="entry name" value="CBM_2"/>
    <property type="match status" value="1"/>
</dbReference>
<proteinExistence type="inferred from homology"/>
<keyword evidence="6" id="KW-0479">Metal-binding</keyword>
<dbReference type="InterPro" id="IPR006046">
    <property type="entry name" value="Alpha_amylase"/>
</dbReference>
<dbReference type="GO" id="GO:0046872">
    <property type="term" value="F:metal ion binding"/>
    <property type="evidence" value="ECO:0007669"/>
    <property type="project" value="UniProtKB-KW"/>
</dbReference>
<dbReference type="PANTHER" id="PTHR43447">
    <property type="entry name" value="ALPHA-AMYLASE"/>
    <property type="match status" value="1"/>
</dbReference>
<evidence type="ECO:0000256" key="5">
    <source>
        <dbReference type="ARBA" id="ARBA00017303"/>
    </source>
</evidence>
<evidence type="ECO:0000256" key="13">
    <source>
        <dbReference type="SAM" id="MobiDB-lite"/>
    </source>
</evidence>
<evidence type="ECO:0000313" key="17">
    <source>
        <dbReference type="Proteomes" id="UP000578077"/>
    </source>
</evidence>
<evidence type="ECO:0000259" key="15">
    <source>
        <dbReference type="PROSITE" id="PS51166"/>
    </source>
</evidence>
<dbReference type="AlphaFoldDB" id="A0A841E697"/>
<comment type="catalytic activity">
    <reaction evidence="1 12">
        <text>Endohydrolysis of (1-&gt;4)-alpha-D-glucosidic linkages in polysaccharides containing three or more (1-&gt;4)-alpha-linked D-glucose units.</text>
        <dbReference type="EC" id="3.2.1.1"/>
    </reaction>
</comment>
<dbReference type="SUPFAM" id="SSF49452">
    <property type="entry name" value="Starch-binding domain-like"/>
    <property type="match status" value="1"/>
</dbReference>
<feature type="signal peptide" evidence="14">
    <location>
        <begin position="1"/>
        <end position="28"/>
    </location>
</feature>
<comment type="cofactor">
    <cofactor evidence="2">
        <name>Ca(2+)</name>
        <dbReference type="ChEBI" id="CHEBI:29108"/>
    </cofactor>
</comment>
<feature type="chain" id="PRO_5038621896" description="Alpha-amylase" evidence="14">
    <location>
        <begin position="29"/>
        <end position="627"/>
    </location>
</feature>
<gene>
    <name evidence="16" type="ORF">HNR25_000580</name>
</gene>
<dbReference type="GO" id="GO:0005975">
    <property type="term" value="P:carbohydrate metabolic process"/>
    <property type="evidence" value="ECO:0007669"/>
    <property type="project" value="InterPro"/>
</dbReference>
<name>A0A841E697_9ACTN</name>
<evidence type="ECO:0000256" key="14">
    <source>
        <dbReference type="SAM" id="SignalP"/>
    </source>
</evidence>
<keyword evidence="9 12" id="KW-0119">Carbohydrate metabolism</keyword>
<dbReference type="InterPro" id="IPR006047">
    <property type="entry name" value="GH13_cat_dom"/>
</dbReference>
<keyword evidence="7 12" id="KW-0378">Hydrolase</keyword>
<dbReference type="SMART" id="SM00642">
    <property type="entry name" value="Aamy"/>
    <property type="match status" value="1"/>
</dbReference>
<reference evidence="16 17" key="1">
    <citation type="submission" date="2020-08" db="EMBL/GenBank/DDBJ databases">
        <title>Sequencing the genomes of 1000 actinobacteria strains.</title>
        <authorList>
            <person name="Klenk H.-P."/>
        </authorList>
    </citation>
    <scope>NUCLEOTIDE SEQUENCE [LARGE SCALE GENOMIC DNA]</scope>
    <source>
        <strain evidence="16 17">DSM 44593</strain>
    </source>
</reference>
<dbReference type="RefSeq" id="WP_184633192.1">
    <property type="nucleotide sequence ID" value="NZ_BAABKT010000003.1"/>
</dbReference>
<keyword evidence="8" id="KW-0106">Calcium</keyword>
<evidence type="ECO:0000256" key="10">
    <source>
        <dbReference type="ARBA" id="ARBA00023295"/>
    </source>
</evidence>
<comment type="caution">
    <text evidence="16">The sequence shown here is derived from an EMBL/GenBank/DDBJ whole genome shotgun (WGS) entry which is preliminary data.</text>
</comment>
<evidence type="ECO:0000256" key="12">
    <source>
        <dbReference type="RuleBase" id="RU361134"/>
    </source>
</evidence>
<dbReference type="Gene3D" id="2.60.40.10">
    <property type="entry name" value="Immunoglobulins"/>
    <property type="match status" value="1"/>
</dbReference>
<dbReference type="Gene3D" id="2.60.40.1180">
    <property type="entry name" value="Golgi alpha-mannosidase II"/>
    <property type="match status" value="1"/>
</dbReference>
<evidence type="ECO:0000256" key="11">
    <source>
        <dbReference type="RuleBase" id="RU003615"/>
    </source>
</evidence>
<dbReference type="InterPro" id="IPR002044">
    <property type="entry name" value="CBM20"/>
</dbReference>
<dbReference type="GO" id="GO:2001070">
    <property type="term" value="F:starch binding"/>
    <property type="evidence" value="ECO:0007669"/>
    <property type="project" value="InterPro"/>
</dbReference>
<comment type="similarity">
    <text evidence="3 11">Belongs to the glycosyl hydrolase 13 family.</text>
</comment>